<dbReference type="InterPro" id="IPR045357">
    <property type="entry name" value="Aminopeptidase_N-like_N"/>
</dbReference>
<evidence type="ECO:0000256" key="3">
    <source>
        <dbReference type="SAM" id="SignalP"/>
    </source>
</evidence>
<feature type="domain" description="Peptidase M1 membrane alanine aminopeptidase" evidence="4">
    <location>
        <begin position="274"/>
        <end position="478"/>
    </location>
</feature>
<keyword evidence="2" id="KW-0862">Zinc</keyword>
<keyword evidence="2" id="KW-0479">Metal-binding</keyword>
<dbReference type="EMBL" id="CP020465">
    <property type="protein sequence ID" value="ASP47660.1"/>
    <property type="molecule type" value="Genomic_DNA"/>
</dbReference>
<dbReference type="InterPro" id="IPR027268">
    <property type="entry name" value="Peptidase_M4/M1_CTD_sf"/>
</dbReference>
<feature type="binding site" evidence="2">
    <location>
        <position position="343"/>
    </location>
    <ligand>
        <name>Zn(2+)</name>
        <dbReference type="ChEBI" id="CHEBI:29105"/>
        <note>catalytic</note>
    </ligand>
</feature>
<dbReference type="GO" id="GO:0008270">
    <property type="term" value="F:zinc ion binding"/>
    <property type="evidence" value="ECO:0007669"/>
    <property type="project" value="InterPro"/>
</dbReference>
<dbReference type="KEGG" id="cber:B5D82_07770"/>
<comment type="cofactor">
    <cofactor evidence="2">
        <name>Zn(2+)</name>
        <dbReference type="ChEBI" id="CHEBI:29105"/>
    </cofactor>
    <text evidence="2">Binds 1 zinc ion per subunit.</text>
</comment>
<reference evidence="6 7" key="1">
    <citation type="submission" date="2017-08" db="EMBL/GenBank/DDBJ databases">
        <title>Complete genome of Colwellia sp. NB097-1, a psychrophile bacterium ioslated from Bering Sea.</title>
        <authorList>
            <person name="Chen X."/>
        </authorList>
    </citation>
    <scope>NUCLEOTIDE SEQUENCE [LARGE SCALE GENOMIC DNA]</scope>
    <source>
        <strain evidence="6 7">NB097-1</strain>
    </source>
</reference>
<proteinExistence type="predicted"/>
<dbReference type="RefSeq" id="WP_081150516.1">
    <property type="nucleotide sequence ID" value="NZ_CP020465.1"/>
</dbReference>
<dbReference type="CDD" id="cd09603">
    <property type="entry name" value="M1_APN_like"/>
    <property type="match status" value="1"/>
</dbReference>
<dbReference type="AlphaFoldDB" id="A0A222G782"/>
<dbReference type="Pfam" id="PF01433">
    <property type="entry name" value="Peptidase_M1"/>
    <property type="match status" value="1"/>
</dbReference>
<dbReference type="GO" id="GO:0008237">
    <property type="term" value="F:metallopeptidase activity"/>
    <property type="evidence" value="ECO:0007669"/>
    <property type="project" value="InterPro"/>
</dbReference>
<evidence type="ECO:0000256" key="1">
    <source>
        <dbReference type="PIRSR" id="PIRSR634015-1"/>
    </source>
</evidence>
<accession>A0A222G782</accession>
<feature type="chain" id="PRO_5012262428" evidence="3">
    <location>
        <begin position="24"/>
        <end position="563"/>
    </location>
</feature>
<organism evidence="6 7">
    <name type="scientific">Cognaticolwellia beringensis</name>
    <dbReference type="NCBI Taxonomy" id="1967665"/>
    <lineage>
        <taxon>Bacteria</taxon>
        <taxon>Pseudomonadati</taxon>
        <taxon>Pseudomonadota</taxon>
        <taxon>Gammaproteobacteria</taxon>
        <taxon>Alteromonadales</taxon>
        <taxon>Colwelliaceae</taxon>
        <taxon>Cognaticolwellia</taxon>
    </lineage>
</organism>
<evidence type="ECO:0000259" key="4">
    <source>
        <dbReference type="Pfam" id="PF01433"/>
    </source>
</evidence>
<protein>
    <submittedName>
        <fullName evidence="6">Peptidase M1</fullName>
    </submittedName>
</protein>
<feature type="binding site" evidence="2">
    <location>
        <position position="347"/>
    </location>
    <ligand>
        <name>Zn(2+)</name>
        <dbReference type="ChEBI" id="CHEBI:29105"/>
        <note>catalytic</note>
    </ligand>
</feature>
<dbReference type="Gene3D" id="1.10.390.10">
    <property type="entry name" value="Neutral Protease Domain 2"/>
    <property type="match status" value="1"/>
</dbReference>
<dbReference type="OrthoDB" id="100605at2"/>
<feature type="active site" description="Proton donor" evidence="1">
    <location>
        <position position="418"/>
    </location>
</feature>
<dbReference type="PANTHER" id="PTHR45726">
    <property type="entry name" value="LEUKOTRIENE A-4 HYDROLASE"/>
    <property type="match status" value="1"/>
</dbReference>
<feature type="signal peptide" evidence="3">
    <location>
        <begin position="1"/>
        <end position="23"/>
    </location>
</feature>
<feature type="active site" description="Proton acceptor" evidence="1">
    <location>
        <position position="344"/>
    </location>
</feature>
<dbReference type="SUPFAM" id="SSF63737">
    <property type="entry name" value="Leukotriene A4 hydrolase N-terminal domain"/>
    <property type="match status" value="1"/>
</dbReference>
<dbReference type="Proteomes" id="UP000202259">
    <property type="component" value="Chromosome"/>
</dbReference>
<keyword evidence="3" id="KW-0732">Signal</keyword>
<evidence type="ECO:0000259" key="5">
    <source>
        <dbReference type="Pfam" id="PF17900"/>
    </source>
</evidence>
<dbReference type="InterPro" id="IPR042097">
    <property type="entry name" value="Aminopeptidase_N-like_N_sf"/>
</dbReference>
<name>A0A222G782_9GAMM</name>
<dbReference type="Pfam" id="PF17900">
    <property type="entry name" value="Peptidase_M1_N"/>
    <property type="match status" value="1"/>
</dbReference>
<dbReference type="InterPro" id="IPR034015">
    <property type="entry name" value="M1_LTA4H"/>
</dbReference>
<feature type="binding site" evidence="2">
    <location>
        <position position="366"/>
    </location>
    <ligand>
        <name>Zn(2+)</name>
        <dbReference type="ChEBI" id="CHEBI:29105"/>
        <note>catalytic</note>
    </ligand>
</feature>
<keyword evidence="7" id="KW-1185">Reference proteome</keyword>
<evidence type="ECO:0000313" key="7">
    <source>
        <dbReference type="Proteomes" id="UP000202259"/>
    </source>
</evidence>
<dbReference type="Gene3D" id="2.60.40.1730">
    <property type="entry name" value="tricorn interacting facor f3 domain"/>
    <property type="match status" value="1"/>
</dbReference>
<feature type="domain" description="Aminopeptidase N-like N-terminal" evidence="5">
    <location>
        <begin position="53"/>
        <end position="232"/>
    </location>
</feature>
<dbReference type="SUPFAM" id="SSF55486">
    <property type="entry name" value="Metalloproteases ('zincins'), catalytic domain"/>
    <property type="match status" value="1"/>
</dbReference>
<dbReference type="PANTHER" id="PTHR45726:SF3">
    <property type="entry name" value="LEUKOTRIENE A-4 HYDROLASE"/>
    <property type="match status" value="1"/>
</dbReference>
<sequence>MNLKLIYPILLFTSLISISTATAELFPKLAIDDHQQNIFRGTITPERAWWDLSHYHLDINVDPINKHISGTNTMKYIVLSKQKRLQIELQAPMQLNKVEQNGKVLAVEQLGYSYFITVEQEQEVGKEYQLTMHFSGHPRAAVRAPWDGGITWNKDDNGHDFIASSCQGLGASIWWPNKDHAYDEPNNGAMISVEVPEHLMDVSNGRLVKVEHNKAKQTKTFHWQVTNPINNYGININIGDYVHFGEKYQGESGELDMDYYVLRDNLDKAKKQFKDAKRTIEAFEYWFGPYPFYQDSFKLVEAPYLGMEHQSSVTYGNGYQNGYLGRDRSQTGAGMLFDFIIVHESGHEWFANNITHNDIADMWIHESFTSYSESLFLEYHYDQEIAFEYIRGKRLNIQNKSPIIGQYGLHQEGSGDMYDKGGNMLHTLRQIIDNDDTWRSILRGLNKKFYHGIVETAQVESYISDKSGKNLSKVFDQYLRDIRIPTFEYFVKNNQVQYRWSNTIDGFDMPVRVFINGKAMWLSPSNKWANISVDNEQTEDKADKVQVMVDANFYVSTLNLLGN</sequence>
<dbReference type="InterPro" id="IPR014782">
    <property type="entry name" value="Peptidase_M1_dom"/>
</dbReference>
<gene>
    <name evidence="6" type="ORF">B5D82_07770</name>
</gene>
<evidence type="ECO:0000256" key="2">
    <source>
        <dbReference type="PIRSR" id="PIRSR634015-3"/>
    </source>
</evidence>
<evidence type="ECO:0000313" key="6">
    <source>
        <dbReference type="EMBL" id="ASP47660.1"/>
    </source>
</evidence>